<dbReference type="SUPFAM" id="SSF50129">
    <property type="entry name" value="GroES-like"/>
    <property type="match status" value="1"/>
</dbReference>
<evidence type="ECO:0000313" key="4">
    <source>
        <dbReference type="Proteomes" id="UP000394068"/>
    </source>
</evidence>
<dbReference type="EC" id="1.6.5.5" evidence="3"/>
<gene>
    <name evidence="3" type="primary">qorA</name>
    <name evidence="3" type="ORF">NCTC5386_00222</name>
</gene>
<feature type="domain" description="Enoyl reductase (ER)" evidence="2">
    <location>
        <begin position="10"/>
        <end position="321"/>
    </location>
</feature>
<proteinExistence type="predicted"/>
<evidence type="ECO:0000259" key="2">
    <source>
        <dbReference type="SMART" id="SM00829"/>
    </source>
</evidence>
<dbReference type="GO" id="GO:0003960">
    <property type="term" value="F:quinone reductase (NADPH) activity"/>
    <property type="evidence" value="ECO:0007669"/>
    <property type="project" value="UniProtKB-EC"/>
</dbReference>
<dbReference type="Pfam" id="PF08240">
    <property type="entry name" value="ADH_N"/>
    <property type="match status" value="1"/>
</dbReference>
<sequence>MKAVYSRKTGDSSHIAIEEFPIPEISENKVLIKVQAVPVNYVDTYIQSGSYQTELPDPFILGRDAVGQVIKVGSSVDSFSVDDLVWTNSMGYDGRQGVMSEFALIPQERLYHVPDNVNPLQLVAAVHSAATASIVLTDIIRIKQGETILIEGAGGHVGSKLTALASAMGVRVLTTSQEKDFKALTDLGSCWTLDYRSQYKSQILERYPEGIQYIIDTSGKVSLQDNSDILAFQGTIVLITSPKDKVAHFDSKHFYMNCQQIKGFVISRCRLEQLNKAAMTINSYFAEGKLLEDDIRVMTFDAAASAYKLLKEGAERKKFVLIP</sequence>
<keyword evidence="3" id="KW-0560">Oxidoreductase</keyword>
<evidence type="ECO:0000256" key="1">
    <source>
        <dbReference type="ARBA" id="ARBA00022857"/>
    </source>
</evidence>
<dbReference type="SMART" id="SM00829">
    <property type="entry name" value="PKS_ER"/>
    <property type="match status" value="1"/>
</dbReference>
<accession>A0A4U9XI19</accession>
<dbReference type="InterPro" id="IPR013149">
    <property type="entry name" value="ADH-like_C"/>
</dbReference>
<dbReference type="Pfam" id="PF00107">
    <property type="entry name" value="ADH_zinc_N"/>
    <property type="match status" value="1"/>
</dbReference>
<dbReference type="AlphaFoldDB" id="A0A4U9XI19"/>
<name>A0A4U9XI19_9STRE</name>
<organism evidence="3 4">
    <name type="scientific">Streptococcus pseudoporcinus</name>
    <dbReference type="NCBI Taxonomy" id="361101"/>
    <lineage>
        <taxon>Bacteria</taxon>
        <taxon>Bacillati</taxon>
        <taxon>Bacillota</taxon>
        <taxon>Bacilli</taxon>
        <taxon>Lactobacillales</taxon>
        <taxon>Streptococcaceae</taxon>
        <taxon>Streptococcus</taxon>
    </lineage>
</organism>
<protein>
    <submittedName>
        <fullName evidence="3">Oxidoreductase</fullName>
        <ecNumber evidence="3">1.6.5.5</ecNumber>
    </submittedName>
</protein>
<dbReference type="InterPro" id="IPR036291">
    <property type="entry name" value="NAD(P)-bd_dom_sf"/>
</dbReference>
<dbReference type="InterPro" id="IPR013154">
    <property type="entry name" value="ADH-like_N"/>
</dbReference>
<dbReference type="PANTHER" id="PTHR44154">
    <property type="entry name" value="QUINONE OXIDOREDUCTASE"/>
    <property type="match status" value="1"/>
</dbReference>
<dbReference type="PANTHER" id="PTHR44154:SF1">
    <property type="entry name" value="QUINONE OXIDOREDUCTASE"/>
    <property type="match status" value="1"/>
</dbReference>
<keyword evidence="1" id="KW-0521">NADP</keyword>
<dbReference type="InterPro" id="IPR051603">
    <property type="entry name" value="Zinc-ADH_QOR/CCCR"/>
</dbReference>
<reference evidence="3 4" key="1">
    <citation type="submission" date="2019-05" db="EMBL/GenBank/DDBJ databases">
        <authorList>
            <consortium name="Pathogen Informatics"/>
        </authorList>
    </citation>
    <scope>NUCLEOTIDE SEQUENCE [LARGE SCALE GENOMIC DNA]</scope>
    <source>
        <strain evidence="3 4">NCTC5386</strain>
    </source>
</reference>
<dbReference type="Proteomes" id="UP000394068">
    <property type="component" value="Unassembled WGS sequence"/>
</dbReference>
<dbReference type="EMBL" id="CABEHT010000001">
    <property type="protein sequence ID" value="VTS12412.1"/>
    <property type="molecule type" value="Genomic_DNA"/>
</dbReference>
<dbReference type="Gene3D" id="3.40.50.720">
    <property type="entry name" value="NAD(P)-binding Rossmann-like Domain"/>
    <property type="match status" value="1"/>
</dbReference>
<dbReference type="RefSeq" id="WP_077322972.1">
    <property type="nucleotide sequence ID" value="NZ_CABEHT010000001.1"/>
</dbReference>
<dbReference type="Gene3D" id="3.90.180.10">
    <property type="entry name" value="Medium-chain alcohol dehydrogenases, catalytic domain"/>
    <property type="match status" value="1"/>
</dbReference>
<dbReference type="InterPro" id="IPR011032">
    <property type="entry name" value="GroES-like_sf"/>
</dbReference>
<dbReference type="SUPFAM" id="SSF51735">
    <property type="entry name" value="NAD(P)-binding Rossmann-fold domains"/>
    <property type="match status" value="1"/>
</dbReference>
<evidence type="ECO:0000313" key="3">
    <source>
        <dbReference type="EMBL" id="VTS12412.1"/>
    </source>
</evidence>
<dbReference type="InterPro" id="IPR020843">
    <property type="entry name" value="ER"/>
</dbReference>